<accession>A0A9Q9MGP3</accession>
<dbReference type="KEGG" id="daur:Daura_47220"/>
<protein>
    <submittedName>
        <fullName evidence="5">EAL domain-containing protein</fullName>
    </submittedName>
</protein>
<dbReference type="AlphaFoldDB" id="A0A9Q9MGP3"/>
<dbReference type="PANTHER" id="PTHR33121:SF70">
    <property type="entry name" value="SIGNALING PROTEIN YKOW"/>
    <property type="match status" value="1"/>
</dbReference>
<dbReference type="NCBIfam" id="TIGR00254">
    <property type="entry name" value="GGDEF"/>
    <property type="match status" value="1"/>
</dbReference>
<feature type="signal peptide" evidence="2">
    <location>
        <begin position="1"/>
        <end position="27"/>
    </location>
</feature>
<feature type="domain" description="GGDEF" evidence="4">
    <location>
        <begin position="394"/>
        <end position="532"/>
    </location>
</feature>
<evidence type="ECO:0000256" key="2">
    <source>
        <dbReference type="SAM" id="SignalP"/>
    </source>
</evidence>
<evidence type="ECO:0000256" key="1">
    <source>
        <dbReference type="SAM" id="Phobius"/>
    </source>
</evidence>
<dbReference type="SUPFAM" id="SSF55073">
    <property type="entry name" value="Nucleotide cyclase"/>
    <property type="match status" value="1"/>
</dbReference>
<feature type="transmembrane region" description="Helical" evidence="1">
    <location>
        <begin position="78"/>
        <end position="103"/>
    </location>
</feature>
<sequence length="810" mass="85105">MRPVPARLTAAVVSAAAVSVAVAVALAAGIPTAAYTAGASPGVLAAVAAGFGVVVLAQLARLRVRAGAGHATLAWGEAAMVVLCVNLPAATIPLVVAAGVGVSHSVLRLVDARAGRLRSHRDLLYSVSALTVAGSLATATTVLVQPVHGAPLTERGVVALCAGALVYCVVAIGLVAAHVATSRGGRPATVAVELLRGKLLMVIGNIAVGLVVVWACLTDALLLLVLPPVLWLLQQVYASRLGDREDRRTWHEFAEATRDLNRLDVRGTAEAGVEGARRLFGVTGARVVLADGTAFGAADPGTPLTHTLAVGPVAVGELQLTGLGRLRARNQRMLDAFGDALAAALHDAVTQDELRTMSERTTYDAIHDPLTGLFNRAALLSRGNVMLRRRGPDDPVALLLLDVNDFKEVNNALGHAAGDEVLRVIAGRVAEAGNTGDLLARLGGDEFALLITDLDTGGADLALAAAVERARKLGAQVGVPMCVDGVLLSKEPSIGVVVAAAGEVDLTELLRRADIAMYQAKHAIQPVAWYDAARDDASTDRLALLAELREALQAEEQLTVELQPAVSLAPGAQQITGVEALVRWKHPRRGLLAPGQFLPVVEASELMGPLTKWVLDRAIGLASGWRRAGLAVPVSVNISARSLLERQLPEAIGDLLARHRLPAELLVLEITETVMLSKSPVIDDVLARIRRLGVQLAVDDFGTGFSSFTVLTRLPVQEVKIDREFVAQMIDSPKAEAIVRATVELGLRLKLRVVAEGVENPDQRAALAALGCTAAQGFLFHPPLAADRLAAVLRERRQVQRRHLRAEGAG</sequence>
<reference evidence="5" key="1">
    <citation type="submission" date="2021-04" db="EMBL/GenBank/DDBJ databases">
        <title>Dactylosporangium aurantiacum NRRL B-8018 full assembly.</title>
        <authorList>
            <person name="Hartkoorn R.C."/>
            <person name="Beaudoing E."/>
            <person name="Hot D."/>
        </authorList>
    </citation>
    <scope>NUCLEOTIDE SEQUENCE</scope>
    <source>
        <strain evidence="5">NRRL B-8018</strain>
    </source>
</reference>
<feature type="domain" description="EAL" evidence="3">
    <location>
        <begin position="541"/>
        <end position="797"/>
    </location>
</feature>
<dbReference type="InterPro" id="IPR029787">
    <property type="entry name" value="Nucleotide_cyclase"/>
</dbReference>
<evidence type="ECO:0000313" key="5">
    <source>
        <dbReference type="EMBL" id="UWZ53995.1"/>
    </source>
</evidence>
<keyword evidence="1" id="KW-0472">Membrane</keyword>
<evidence type="ECO:0000259" key="4">
    <source>
        <dbReference type="PROSITE" id="PS50887"/>
    </source>
</evidence>
<dbReference type="InterPro" id="IPR000160">
    <property type="entry name" value="GGDEF_dom"/>
</dbReference>
<dbReference type="EMBL" id="CP073767">
    <property type="protein sequence ID" value="UWZ53995.1"/>
    <property type="molecule type" value="Genomic_DNA"/>
</dbReference>
<dbReference type="CDD" id="cd01948">
    <property type="entry name" value="EAL"/>
    <property type="match status" value="1"/>
</dbReference>
<gene>
    <name evidence="5" type="ORF">Daura_47220</name>
</gene>
<dbReference type="GO" id="GO:0071111">
    <property type="term" value="F:cyclic-guanylate-specific phosphodiesterase activity"/>
    <property type="evidence" value="ECO:0007669"/>
    <property type="project" value="InterPro"/>
</dbReference>
<dbReference type="Gene3D" id="3.20.20.450">
    <property type="entry name" value="EAL domain"/>
    <property type="match status" value="1"/>
</dbReference>
<feature type="chain" id="PRO_5040440415" evidence="2">
    <location>
        <begin position="28"/>
        <end position="810"/>
    </location>
</feature>
<feature type="transmembrane region" description="Helical" evidence="1">
    <location>
        <begin position="200"/>
        <end position="233"/>
    </location>
</feature>
<evidence type="ECO:0000259" key="3">
    <source>
        <dbReference type="PROSITE" id="PS50883"/>
    </source>
</evidence>
<dbReference type="SMART" id="SM00052">
    <property type="entry name" value="EAL"/>
    <property type="match status" value="1"/>
</dbReference>
<feature type="transmembrane region" description="Helical" evidence="1">
    <location>
        <begin position="123"/>
        <end position="144"/>
    </location>
</feature>
<dbReference type="SUPFAM" id="SSF141868">
    <property type="entry name" value="EAL domain-like"/>
    <property type="match status" value="1"/>
</dbReference>
<feature type="transmembrane region" description="Helical" evidence="1">
    <location>
        <begin position="156"/>
        <end position="180"/>
    </location>
</feature>
<dbReference type="PANTHER" id="PTHR33121">
    <property type="entry name" value="CYCLIC DI-GMP PHOSPHODIESTERASE PDEF"/>
    <property type="match status" value="1"/>
</dbReference>
<dbReference type="PROSITE" id="PS50887">
    <property type="entry name" value="GGDEF"/>
    <property type="match status" value="1"/>
</dbReference>
<proteinExistence type="predicted"/>
<dbReference type="Proteomes" id="UP001058003">
    <property type="component" value="Chromosome"/>
</dbReference>
<dbReference type="InterPro" id="IPR050706">
    <property type="entry name" value="Cyclic-di-GMP_PDE-like"/>
</dbReference>
<name>A0A9Q9MGP3_9ACTN</name>
<dbReference type="PROSITE" id="PS50883">
    <property type="entry name" value="EAL"/>
    <property type="match status" value="1"/>
</dbReference>
<dbReference type="InterPro" id="IPR043128">
    <property type="entry name" value="Rev_trsase/Diguanyl_cyclase"/>
</dbReference>
<dbReference type="OrthoDB" id="3218066at2"/>
<dbReference type="InterPro" id="IPR001633">
    <property type="entry name" value="EAL_dom"/>
</dbReference>
<dbReference type="CDD" id="cd01949">
    <property type="entry name" value="GGDEF"/>
    <property type="match status" value="1"/>
</dbReference>
<dbReference type="Pfam" id="PF00990">
    <property type="entry name" value="GGDEF"/>
    <property type="match status" value="1"/>
</dbReference>
<dbReference type="RefSeq" id="WP_052386240.1">
    <property type="nucleotide sequence ID" value="NZ_CP073767.1"/>
</dbReference>
<dbReference type="Gene3D" id="3.30.70.270">
    <property type="match status" value="1"/>
</dbReference>
<feature type="transmembrane region" description="Helical" evidence="1">
    <location>
        <begin position="37"/>
        <end position="57"/>
    </location>
</feature>
<organism evidence="5 6">
    <name type="scientific">Dactylosporangium aurantiacum</name>
    <dbReference type="NCBI Taxonomy" id="35754"/>
    <lineage>
        <taxon>Bacteria</taxon>
        <taxon>Bacillati</taxon>
        <taxon>Actinomycetota</taxon>
        <taxon>Actinomycetes</taxon>
        <taxon>Micromonosporales</taxon>
        <taxon>Micromonosporaceae</taxon>
        <taxon>Dactylosporangium</taxon>
    </lineage>
</organism>
<dbReference type="InterPro" id="IPR035919">
    <property type="entry name" value="EAL_sf"/>
</dbReference>
<dbReference type="Pfam" id="PF00563">
    <property type="entry name" value="EAL"/>
    <property type="match status" value="1"/>
</dbReference>
<keyword evidence="6" id="KW-1185">Reference proteome</keyword>
<keyword evidence="2" id="KW-0732">Signal</keyword>
<dbReference type="SMART" id="SM00267">
    <property type="entry name" value="GGDEF"/>
    <property type="match status" value="1"/>
</dbReference>
<evidence type="ECO:0000313" key="6">
    <source>
        <dbReference type="Proteomes" id="UP001058003"/>
    </source>
</evidence>
<keyword evidence="1" id="KW-1133">Transmembrane helix</keyword>
<keyword evidence="1" id="KW-0812">Transmembrane</keyword>